<dbReference type="Ensembl" id="ENSPKIT00000012226.1">
    <property type="protein sequence ID" value="ENSPKIP00000031381.1"/>
    <property type="gene ID" value="ENSPKIG00000011889.1"/>
</dbReference>
<name>A0A3B3SMU4_9TELE</name>
<reference evidence="2" key="1">
    <citation type="submission" date="2025-08" db="UniProtKB">
        <authorList>
            <consortium name="Ensembl"/>
        </authorList>
    </citation>
    <scope>IDENTIFICATION</scope>
</reference>
<dbReference type="Proteomes" id="UP000261540">
    <property type="component" value="Unplaced"/>
</dbReference>
<keyword evidence="3" id="KW-1185">Reference proteome</keyword>
<sequence length="246" mass="26621">MRLAKLEVVSLRPWFMWPDTTATASTVTPPTDSSTTLEMNMSLRASPGRGRPLAMASLSSTAPHISSASPASTRTMRSSRPPLFSTSMRRRLRTQFMSCTAELSSCFRSTASARRQSAVPAPRRHSLDMLVVEESSTMPPNPQATISATAAQKHSSDRRGCRNHHSSTCSSRTFRWISAGSAWLRAGGEKSSISGMFHAPRCRKGGRLAVRLPRASPGLMVPHSEPRSLVGSRGGLRGVPVSIPLH</sequence>
<dbReference type="AlphaFoldDB" id="A0A3B3SMU4"/>
<protein>
    <submittedName>
        <fullName evidence="2">Uncharacterized protein</fullName>
    </submittedName>
</protein>
<evidence type="ECO:0000256" key="1">
    <source>
        <dbReference type="SAM" id="MobiDB-lite"/>
    </source>
</evidence>
<reference evidence="2" key="2">
    <citation type="submission" date="2025-09" db="UniProtKB">
        <authorList>
            <consortium name="Ensembl"/>
        </authorList>
    </citation>
    <scope>IDENTIFICATION</scope>
</reference>
<organism evidence="2 3">
    <name type="scientific">Paramormyrops kingsleyae</name>
    <dbReference type="NCBI Taxonomy" id="1676925"/>
    <lineage>
        <taxon>Eukaryota</taxon>
        <taxon>Metazoa</taxon>
        <taxon>Chordata</taxon>
        <taxon>Craniata</taxon>
        <taxon>Vertebrata</taxon>
        <taxon>Euteleostomi</taxon>
        <taxon>Actinopterygii</taxon>
        <taxon>Neopterygii</taxon>
        <taxon>Teleostei</taxon>
        <taxon>Osteoglossocephala</taxon>
        <taxon>Osteoglossomorpha</taxon>
        <taxon>Osteoglossiformes</taxon>
        <taxon>Mormyridae</taxon>
        <taxon>Paramormyrops</taxon>
    </lineage>
</organism>
<proteinExistence type="predicted"/>
<dbReference type="GeneTree" id="ENSGT01030000235036"/>
<accession>A0A3B3SMU4</accession>
<evidence type="ECO:0000313" key="3">
    <source>
        <dbReference type="Proteomes" id="UP000261540"/>
    </source>
</evidence>
<feature type="region of interest" description="Disordered" evidence="1">
    <location>
        <begin position="47"/>
        <end position="83"/>
    </location>
</feature>
<feature type="compositionally biased region" description="Polar residues" evidence="1">
    <location>
        <begin position="57"/>
        <end position="78"/>
    </location>
</feature>
<evidence type="ECO:0000313" key="2">
    <source>
        <dbReference type="Ensembl" id="ENSPKIP00000031381.1"/>
    </source>
</evidence>